<dbReference type="GO" id="GO:0071949">
    <property type="term" value="F:FAD binding"/>
    <property type="evidence" value="ECO:0007669"/>
    <property type="project" value="InterPro"/>
</dbReference>
<keyword evidence="11" id="KW-0274">FAD</keyword>
<feature type="transmembrane region" description="Helical" evidence="26">
    <location>
        <begin position="20"/>
        <end position="39"/>
    </location>
</feature>
<evidence type="ECO:0000256" key="4">
    <source>
        <dbReference type="ARBA" id="ARBA00004514"/>
    </source>
</evidence>
<dbReference type="PANTHER" id="PTHR11530">
    <property type="entry name" value="D-AMINO ACID OXIDASE"/>
    <property type="match status" value="1"/>
</dbReference>
<comment type="subcellular location">
    <subcellularLocation>
        <location evidence="4">Cytoplasm</location>
        <location evidence="4">Cytosol</location>
    </subcellularLocation>
    <subcellularLocation>
        <location evidence="2">Membrane</location>
        <topology evidence="2">Multi-pass membrane protein</topology>
    </subcellularLocation>
    <subcellularLocation>
        <location evidence="3">Peroxisome matrix</location>
    </subcellularLocation>
</comment>
<feature type="transmembrane region" description="Helical" evidence="26">
    <location>
        <begin position="240"/>
        <end position="260"/>
    </location>
</feature>
<dbReference type="GO" id="GO:0006533">
    <property type="term" value="P:L-aspartate catabolic process"/>
    <property type="evidence" value="ECO:0007669"/>
    <property type="project" value="TreeGrafter"/>
</dbReference>
<evidence type="ECO:0000256" key="7">
    <source>
        <dbReference type="ARBA" id="ARBA00022448"/>
    </source>
</evidence>
<dbReference type="OrthoDB" id="2261376at2759"/>
<dbReference type="GO" id="GO:0016020">
    <property type="term" value="C:membrane"/>
    <property type="evidence" value="ECO:0007669"/>
    <property type="project" value="UniProtKB-SubCell"/>
</dbReference>
<proteinExistence type="inferred from homology"/>
<dbReference type="SUPFAM" id="SSF51971">
    <property type="entry name" value="Nucleotide-binding domain"/>
    <property type="match status" value="1"/>
</dbReference>
<dbReference type="PANTHER" id="PTHR11530:SF11">
    <property type="entry name" value="D-ASPARTATE OXIDASE"/>
    <property type="match status" value="1"/>
</dbReference>
<feature type="transmembrane region" description="Helical" evidence="26">
    <location>
        <begin position="392"/>
        <end position="413"/>
    </location>
</feature>
<keyword evidence="29" id="KW-1185">Reference proteome</keyword>
<dbReference type="SUPFAM" id="SSF54373">
    <property type="entry name" value="FAD-linked reductases, C-terminal domain"/>
    <property type="match status" value="1"/>
</dbReference>
<dbReference type="GO" id="GO:0019478">
    <property type="term" value="P:D-amino acid catabolic process"/>
    <property type="evidence" value="ECO:0007669"/>
    <property type="project" value="TreeGrafter"/>
</dbReference>
<evidence type="ECO:0000256" key="1">
    <source>
        <dbReference type="ARBA" id="ARBA00001974"/>
    </source>
</evidence>
<dbReference type="GO" id="GO:0022857">
    <property type="term" value="F:transmembrane transporter activity"/>
    <property type="evidence" value="ECO:0007669"/>
    <property type="project" value="InterPro"/>
</dbReference>
<dbReference type="FunFam" id="1.20.1250.20:FF:000154">
    <property type="entry name" value="Solute carrier family 22 member 16"/>
    <property type="match status" value="1"/>
</dbReference>
<dbReference type="FunFam" id="3.40.50.720:FF:000551">
    <property type="entry name" value="D-aspartate oxidase"/>
    <property type="match status" value="1"/>
</dbReference>
<dbReference type="SUPFAM" id="SSF103473">
    <property type="entry name" value="MFS general substrate transporter"/>
    <property type="match status" value="1"/>
</dbReference>
<evidence type="ECO:0000256" key="11">
    <source>
        <dbReference type="ARBA" id="ARBA00022827"/>
    </source>
</evidence>
<dbReference type="EC" id="1.4.3.1" evidence="18"/>
<evidence type="ECO:0000256" key="24">
    <source>
        <dbReference type="ARBA" id="ARBA00082592"/>
    </source>
</evidence>
<keyword evidence="8" id="KW-0963">Cytoplasm</keyword>
<feature type="transmembrane region" description="Helical" evidence="26">
    <location>
        <begin position="266"/>
        <end position="286"/>
    </location>
</feature>
<dbReference type="Gene3D" id="1.20.1250.20">
    <property type="entry name" value="MFS general substrate transporter like domains"/>
    <property type="match status" value="1"/>
</dbReference>
<evidence type="ECO:0000256" key="25">
    <source>
        <dbReference type="SAM" id="MobiDB-lite"/>
    </source>
</evidence>
<dbReference type="Gene3D" id="3.40.50.720">
    <property type="entry name" value="NAD(P)-binding Rossmann-like Domain"/>
    <property type="match status" value="1"/>
</dbReference>
<accession>A0A3M0KKF2</accession>
<evidence type="ECO:0000256" key="3">
    <source>
        <dbReference type="ARBA" id="ARBA00004253"/>
    </source>
</evidence>
<evidence type="ECO:0000259" key="27">
    <source>
        <dbReference type="PROSITE" id="PS50850"/>
    </source>
</evidence>
<evidence type="ECO:0000256" key="20">
    <source>
        <dbReference type="ARBA" id="ARBA00046214"/>
    </source>
</evidence>
<keyword evidence="14" id="KW-0406">Ion transport</keyword>
<evidence type="ECO:0000256" key="13">
    <source>
        <dbReference type="ARBA" id="ARBA00023002"/>
    </source>
</evidence>
<dbReference type="Pfam" id="PF00083">
    <property type="entry name" value="Sugar_tr"/>
    <property type="match status" value="1"/>
</dbReference>
<evidence type="ECO:0000256" key="8">
    <source>
        <dbReference type="ARBA" id="ARBA00022490"/>
    </source>
</evidence>
<feature type="transmembrane region" description="Helical" evidence="26">
    <location>
        <begin position="506"/>
        <end position="528"/>
    </location>
</feature>
<dbReference type="InterPro" id="IPR020846">
    <property type="entry name" value="MFS_dom"/>
</dbReference>
<evidence type="ECO:0000256" key="19">
    <source>
        <dbReference type="ARBA" id="ARBA00044541"/>
    </source>
</evidence>
<organism evidence="28 29">
    <name type="scientific">Hirundo rustica rustica</name>
    <dbReference type="NCBI Taxonomy" id="333673"/>
    <lineage>
        <taxon>Eukaryota</taxon>
        <taxon>Metazoa</taxon>
        <taxon>Chordata</taxon>
        <taxon>Craniata</taxon>
        <taxon>Vertebrata</taxon>
        <taxon>Euteleostomi</taxon>
        <taxon>Archelosauria</taxon>
        <taxon>Archosauria</taxon>
        <taxon>Dinosauria</taxon>
        <taxon>Saurischia</taxon>
        <taxon>Theropoda</taxon>
        <taxon>Coelurosauria</taxon>
        <taxon>Aves</taxon>
        <taxon>Neognathae</taxon>
        <taxon>Neoaves</taxon>
        <taxon>Telluraves</taxon>
        <taxon>Australaves</taxon>
        <taxon>Passeriformes</taxon>
        <taxon>Sylvioidea</taxon>
        <taxon>Hirundinidae</taxon>
        <taxon>Hirundo</taxon>
    </lineage>
</organism>
<name>A0A3M0KKF2_HIRRU</name>
<protein>
    <recommendedName>
        <fullName evidence="19">D-aspartate oxidase</fullName>
        <ecNumber evidence="18">1.4.3.1</ecNumber>
    </recommendedName>
    <alternativeName>
        <fullName evidence="24">Carnitine transporter 2</fullName>
    </alternativeName>
    <alternativeName>
        <fullName evidence="23">Solute carrier family 22 member 16</fullName>
    </alternativeName>
</protein>
<dbReference type="EMBL" id="QRBI01000106">
    <property type="protein sequence ID" value="RMC13121.1"/>
    <property type="molecule type" value="Genomic_DNA"/>
</dbReference>
<dbReference type="InterPro" id="IPR023209">
    <property type="entry name" value="DAO"/>
</dbReference>
<evidence type="ECO:0000313" key="28">
    <source>
        <dbReference type="EMBL" id="RMC13121.1"/>
    </source>
</evidence>
<keyword evidence="15 26" id="KW-0472">Membrane</keyword>
<comment type="catalytic activity">
    <reaction evidence="22">
        <text>D-glutamate + O2 + H2O = 2-oxoglutarate + H2O2 + NH4(+)</text>
        <dbReference type="Rhea" id="RHEA:10028"/>
        <dbReference type="ChEBI" id="CHEBI:15377"/>
        <dbReference type="ChEBI" id="CHEBI:15379"/>
        <dbReference type="ChEBI" id="CHEBI:16240"/>
        <dbReference type="ChEBI" id="CHEBI:16810"/>
        <dbReference type="ChEBI" id="CHEBI:28938"/>
        <dbReference type="ChEBI" id="CHEBI:29986"/>
    </reaction>
    <physiologicalReaction direction="left-to-right" evidence="22">
        <dbReference type="Rhea" id="RHEA:10029"/>
    </physiologicalReaction>
</comment>
<dbReference type="GO" id="GO:0005782">
    <property type="term" value="C:peroxisomal matrix"/>
    <property type="evidence" value="ECO:0007669"/>
    <property type="project" value="UniProtKB-SubCell"/>
</dbReference>
<dbReference type="GO" id="GO:0005829">
    <property type="term" value="C:cytosol"/>
    <property type="evidence" value="ECO:0007669"/>
    <property type="project" value="UniProtKB-SubCell"/>
</dbReference>
<evidence type="ECO:0000256" key="22">
    <source>
        <dbReference type="ARBA" id="ARBA00049882"/>
    </source>
</evidence>
<keyword evidence="7" id="KW-0813">Transport</keyword>
<comment type="similarity">
    <text evidence="6">Belongs to the major facilitator (TC 2.A.1) superfamily. Organic cation transporter (TC 2.A.1.19) family.</text>
</comment>
<feature type="transmembrane region" description="Helical" evidence="26">
    <location>
        <begin position="364"/>
        <end position="380"/>
    </location>
</feature>
<comment type="cofactor">
    <cofactor evidence="1">
        <name>FAD</name>
        <dbReference type="ChEBI" id="CHEBI:57692"/>
    </cofactor>
</comment>
<feature type="transmembrane region" description="Helical" evidence="26">
    <location>
        <begin position="420"/>
        <end position="439"/>
    </location>
</feature>
<keyword evidence="10 26" id="KW-0812">Transmembrane</keyword>
<feature type="transmembrane region" description="Helical" evidence="26">
    <location>
        <begin position="445"/>
        <end position="468"/>
    </location>
</feature>
<comment type="similarity">
    <text evidence="5">Belongs to the DAMOX/DASOX family.</text>
</comment>
<gene>
    <name evidence="28" type="ORF">DUI87_10652</name>
</gene>
<evidence type="ECO:0000256" key="5">
    <source>
        <dbReference type="ARBA" id="ARBA00006730"/>
    </source>
</evidence>
<keyword evidence="16" id="KW-0576">Peroxisome</keyword>
<dbReference type="Proteomes" id="UP000269221">
    <property type="component" value="Unassembled WGS sequence"/>
</dbReference>
<evidence type="ECO:0000256" key="10">
    <source>
        <dbReference type="ARBA" id="ARBA00022692"/>
    </source>
</evidence>
<dbReference type="InterPro" id="IPR005828">
    <property type="entry name" value="MFS_sugar_transport-like"/>
</dbReference>
<evidence type="ECO:0000256" key="21">
    <source>
        <dbReference type="ARBA" id="ARBA00047522"/>
    </source>
</evidence>
<evidence type="ECO:0000256" key="6">
    <source>
        <dbReference type="ARBA" id="ARBA00009203"/>
    </source>
</evidence>
<dbReference type="GO" id="GO:0006811">
    <property type="term" value="P:monoatomic ion transport"/>
    <property type="evidence" value="ECO:0007669"/>
    <property type="project" value="UniProtKB-KW"/>
</dbReference>
<dbReference type="GO" id="GO:0008445">
    <property type="term" value="F:D-aspartate oxidase activity"/>
    <property type="evidence" value="ECO:0007669"/>
    <property type="project" value="UniProtKB-EC"/>
</dbReference>
<comment type="function">
    <text evidence="20">Selectively catalyzes the oxidative deamination of acidic amino acids. Suppresses the level of D-aspartate in the brain, an amino acid that can act as an agonist for glutamate receptors. Protects the organism from the toxicity of D-amino acids. May also function in the intestine.</text>
</comment>
<evidence type="ECO:0000256" key="23">
    <source>
        <dbReference type="ARBA" id="ARBA00072104"/>
    </source>
</evidence>
<dbReference type="CDD" id="cd17375">
    <property type="entry name" value="MFS_SLC22A16_CT2"/>
    <property type="match status" value="1"/>
</dbReference>
<evidence type="ECO:0000256" key="12">
    <source>
        <dbReference type="ARBA" id="ARBA00022989"/>
    </source>
</evidence>
<dbReference type="PROSITE" id="PS00677">
    <property type="entry name" value="DAO"/>
    <property type="match status" value="1"/>
</dbReference>
<feature type="region of interest" description="Disordered" evidence="25">
    <location>
        <begin position="544"/>
        <end position="570"/>
    </location>
</feature>
<feature type="transmembrane region" description="Helical" evidence="26">
    <location>
        <begin position="207"/>
        <end position="228"/>
    </location>
</feature>
<keyword evidence="17" id="KW-0325">Glycoprotein</keyword>
<dbReference type="InterPro" id="IPR036259">
    <property type="entry name" value="MFS_trans_sf"/>
</dbReference>
<dbReference type="Pfam" id="PF01266">
    <property type="entry name" value="DAO"/>
    <property type="match status" value="1"/>
</dbReference>
<comment type="caution">
    <text evidence="28">The sequence shown here is derived from an EMBL/GenBank/DDBJ whole genome shotgun (WGS) entry which is preliminary data.</text>
</comment>
<dbReference type="InterPro" id="IPR006181">
    <property type="entry name" value="D-amino_acid_oxidase_CS"/>
</dbReference>
<evidence type="ECO:0000256" key="9">
    <source>
        <dbReference type="ARBA" id="ARBA00022630"/>
    </source>
</evidence>
<feature type="transmembrane region" description="Helical" evidence="26">
    <location>
        <begin position="150"/>
        <end position="170"/>
    </location>
</feature>
<keyword evidence="9" id="KW-0285">Flavoprotein</keyword>
<evidence type="ECO:0000313" key="29">
    <source>
        <dbReference type="Proteomes" id="UP000269221"/>
    </source>
</evidence>
<keyword evidence="13" id="KW-0560">Oxidoreductase</keyword>
<evidence type="ECO:0000256" key="26">
    <source>
        <dbReference type="SAM" id="Phobius"/>
    </source>
</evidence>
<feature type="domain" description="Major facilitator superfamily (MFS) profile" evidence="27">
    <location>
        <begin position="75"/>
        <end position="533"/>
    </location>
</feature>
<comment type="catalytic activity">
    <reaction evidence="21">
        <text>D-aspartate + O2 + H2O = oxaloacetate + H2O2 + NH4(+)</text>
        <dbReference type="Rhea" id="RHEA:12512"/>
        <dbReference type="ChEBI" id="CHEBI:15377"/>
        <dbReference type="ChEBI" id="CHEBI:15379"/>
        <dbReference type="ChEBI" id="CHEBI:16240"/>
        <dbReference type="ChEBI" id="CHEBI:16452"/>
        <dbReference type="ChEBI" id="CHEBI:28938"/>
        <dbReference type="ChEBI" id="CHEBI:29990"/>
        <dbReference type="EC" id="1.4.3.1"/>
    </reaction>
    <physiologicalReaction direction="left-to-right" evidence="21">
        <dbReference type="Rhea" id="RHEA:12513"/>
    </physiologicalReaction>
</comment>
<dbReference type="AlphaFoldDB" id="A0A3M0KKF2"/>
<feature type="transmembrane region" description="Helical" evidence="26">
    <location>
        <begin position="182"/>
        <end position="201"/>
    </location>
</feature>
<evidence type="ECO:0000256" key="14">
    <source>
        <dbReference type="ARBA" id="ARBA00023065"/>
    </source>
</evidence>
<evidence type="ECO:0000256" key="2">
    <source>
        <dbReference type="ARBA" id="ARBA00004141"/>
    </source>
</evidence>
<evidence type="ECO:0000256" key="16">
    <source>
        <dbReference type="ARBA" id="ARBA00023140"/>
    </source>
</evidence>
<evidence type="ECO:0000256" key="17">
    <source>
        <dbReference type="ARBA" id="ARBA00023180"/>
    </source>
</evidence>
<evidence type="ECO:0000256" key="15">
    <source>
        <dbReference type="ARBA" id="ARBA00023136"/>
    </source>
</evidence>
<dbReference type="InterPro" id="IPR006076">
    <property type="entry name" value="FAD-dep_OxRdtase"/>
</dbReference>
<reference evidence="28 29" key="1">
    <citation type="submission" date="2018-07" db="EMBL/GenBank/DDBJ databases">
        <title>A high quality draft genome assembly of the barn swallow (H. rustica rustica).</title>
        <authorList>
            <person name="Formenti G."/>
            <person name="Chiara M."/>
            <person name="Poveda L."/>
            <person name="Francoijs K.-J."/>
            <person name="Bonisoli-Alquati A."/>
            <person name="Canova L."/>
            <person name="Gianfranceschi L."/>
            <person name="Horner D.S."/>
            <person name="Saino N."/>
        </authorList>
    </citation>
    <scope>NUCLEOTIDE SEQUENCE [LARGE SCALE GENOMIC DNA]</scope>
    <source>
        <strain evidence="28">Chelidonia</strain>
        <tissue evidence="28">Blood</tissue>
    </source>
</reference>
<dbReference type="STRING" id="333673.A0A3M0KKF2"/>
<dbReference type="PROSITE" id="PS50850">
    <property type="entry name" value="MFS"/>
    <property type="match status" value="1"/>
</dbReference>
<dbReference type="Gene3D" id="3.30.9.10">
    <property type="entry name" value="D-Amino Acid Oxidase, subunit A, domain 2"/>
    <property type="match status" value="1"/>
</dbReference>
<keyword evidence="12 26" id="KW-1133">Transmembrane helix</keyword>
<evidence type="ECO:0000256" key="18">
    <source>
        <dbReference type="ARBA" id="ARBA00044520"/>
    </source>
</evidence>
<sequence>MALSSERLFDSLGHFGRFQACVYFASVFQAISCGIHYLASVFMAVTPNFVCGFPGNVSSVLFHNSSASSIEDIWTVWTSTENYIVAQLENGEIWELDQCSRSKREVSLDLAYEYKGNKSVFPCSDGFLYDDTKWKSTVVTQWDLVCDREWLAKLIQPTFMLGVLIGAVIFGDIADRLGRQRVIWFTSAGQFVFGIAVAFTFDYYSFVIVRFLLAMVSSGYLVVAFVYVTEFVGIKARTWASMHVHAFFALGIMVVALVGFLVRTWWVYQIFLSIATLPFVLCCWMLPETPFWLLSEERYEDAQKVIDTMARWNKVSTPCKVSELCSVQQDDLASGRTGDDDTSSTKKHNILDLFCNWQIARRTITVWLIWFTGSLGYYVFSLSSVSLGGNEYLNLFLIGAVELPCYIIACVAMDKLGRRNTLIPFLILSALICVLIMFIPQDFNILIILANMAGKFSIGVAFGLIYLYTAELYPTIVRSLAVGSGSMMCRVGSVVAPFCVYLRSVWIFMPLLLVGIMALLSGMLTILLPETLGKPLTNTLEEATEMGRNKKSSSKKTPPAHSGSEKTPPALEKIEMFGQEREPLLWLYILEMASPKVAVVGAGVIGLSTALCVAETCPSCSVTVLSDQFSPNTTSDVAAGMLIPHTYPGTPIHRQKQWFKETFTYLFAISNSAEASEAGIHLVSGWQVFKSTPKEELPFWSDIVLGFRAMSEAELLKFPQHRFGQAFTTLKCDCPPYLLWLEKRLKATGTQTYTRKVADLWELHSEYDVVVNCTGMGAQQLVGDKQLLPVRGQVLKVHAPWVKQFIRDGDGLTYIYPGIHRVTLGGTREKGSWSLCPDAGTTRDIFDRCCSLEPSLQGAQDIEVKVGLRPSRQCVRVQREVLSQGGVKLPVVHNYGHGAGGFSVHRGTAIEAAYLVGECISALQGSSSRAKL</sequence>